<gene>
    <name evidence="2" type="ORF">MNOR_LOCUS19214</name>
</gene>
<feature type="compositionally biased region" description="Gly residues" evidence="1">
    <location>
        <begin position="23"/>
        <end position="43"/>
    </location>
</feature>
<organism evidence="2 3">
    <name type="scientific">Meganyctiphanes norvegica</name>
    <name type="common">Northern krill</name>
    <name type="synonym">Thysanopoda norvegica</name>
    <dbReference type="NCBI Taxonomy" id="48144"/>
    <lineage>
        <taxon>Eukaryota</taxon>
        <taxon>Metazoa</taxon>
        <taxon>Ecdysozoa</taxon>
        <taxon>Arthropoda</taxon>
        <taxon>Crustacea</taxon>
        <taxon>Multicrustacea</taxon>
        <taxon>Malacostraca</taxon>
        <taxon>Eumalacostraca</taxon>
        <taxon>Eucarida</taxon>
        <taxon>Euphausiacea</taxon>
        <taxon>Euphausiidae</taxon>
        <taxon>Meganyctiphanes</taxon>
    </lineage>
</organism>
<name>A0AAV2R2X6_MEGNR</name>
<evidence type="ECO:0000313" key="3">
    <source>
        <dbReference type="Proteomes" id="UP001497623"/>
    </source>
</evidence>
<evidence type="ECO:0000313" key="2">
    <source>
        <dbReference type="EMBL" id="CAL4109858.1"/>
    </source>
</evidence>
<comment type="caution">
    <text evidence="2">The sequence shown here is derived from an EMBL/GenBank/DDBJ whole genome shotgun (WGS) entry which is preliminary data.</text>
</comment>
<keyword evidence="3" id="KW-1185">Reference proteome</keyword>
<dbReference type="EMBL" id="CAXKWB010014153">
    <property type="protein sequence ID" value="CAL4109858.1"/>
    <property type="molecule type" value="Genomic_DNA"/>
</dbReference>
<feature type="non-terminal residue" evidence="2">
    <location>
        <position position="145"/>
    </location>
</feature>
<proteinExistence type="predicted"/>
<reference evidence="2 3" key="1">
    <citation type="submission" date="2024-05" db="EMBL/GenBank/DDBJ databases">
        <authorList>
            <person name="Wallberg A."/>
        </authorList>
    </citation>
    <scope>NUCLEOTIDE SEQUENCE [LARGE SCALE GENOMIC DNA]</scope>
</reference>
<sequence>MDKRTKITSKIRRERAVKLRAAAGGGGGHGSDSCGGGGGGGPGANSEDSAEEEQRGALGAPRPRIKPPRPRPRKNKIMNSTGDPLYEEDIVTGFAFLQFETYEDLELCVREADKAGTRRLQQPIVKLKQKDKQIKRNKVKIRHKE</sequence>
<feature type="compositionally biased region" description="Basic residues" evidence="1">
    <location>
        <begin position="1"/>
        <end position="15"/>
    </location>
</feature>
<feature type="region of interest" description="Disordered" evidence="1">
    <location>
        <begin position="1"/>
        <end position="84"/>
    </location>
</feature>
<protein>
    <recommendedName>
        <fullName evidence="4">RRM domain-containing protein</fullName>
    </recommendedName>
</protein>
<accession>A0AAV2R2X6</accession>
<dbReference type="AlphaFoldDB" id="A0AAV2R2X6"/>
<evidence type="ECO:0000256" key="1">
    <source>
        <dbReference type="SAM" id="MobiDB-lite"/>
    </source>
</evidence>
<feature type="compositionally biased region" description="Basic residues" evidence="1">
    <location>
        <begin position="63"/>
        <end position="76"/>
    </location>
</feature>
<dbReference type="Proteomes" id="UP001497623">
    <property type="component" value="Unassembled WGS sequence"/>
</dbReference>
<evidence type="ECO:0008006" key="4">
    <source>
        <dbReference type="Google" id="ProtNLM"/>
    </source>
</evidence>